<organism evidence="3 4">
    <name type="scientific">Aspergillus homomorphus (strain CBS 101889)</name>
    <dbReference type="NCBI Taxonomy" id="1450537"/>
    <lineage>
        <taxon>Eukaryota</taxon>
        <taxon>Fungi</taxon>
        <taxon>Dikarya</taxon>
        <taxon>Ascomycota</taxon>
        <taxon>Pezizomycotina</taxon>
        <taxon>Eurotiomycetes</taxon>
        <taxon>Eurotiomycetidae</taxon>
        <taxon>Eurotiales</taxon>
        <taxon>Aspergillaceae</taxon>
        <taxon>Aspergillus</taxon>
        <taxon>Aspergillus subgen. Circumdati</taxon>
    </lineage>
</organism>
<protein>
    <submittedName>
        <fullName evidence="3">Uncharacterized protein</fullName>
    </submittedName>
</protein>
<evidence type="ECO:0000256" key="1">
    <source>
        <dbReference type="SAM" id="MobiDB-lite"/>
    </source>
</evidence>
<keyword evidence="2" id="KW-0812">Transmembrane</keyword>
<proteinExistence type="predicted"/>
<sequence>MKGKKKKKGPEAICNPSQLIVDSLCRSSPGLLNSCYAAKHQEPLEESNQQTKPPAAAAAAAAPPPPPPLLHSSFFLALPLIHRMLLAFFPFVPLYFAFFIVRLTPVPLFFCLCPAFPVK</sequence>
<dbReference type="EMBL" id="KZ824321">
    <property type="protein sequence ID" value="RAL07979.1"/>
    <property type="molecule type" value="Genomic_DNA"/>
</dbReference>
<evidence type="ECO:0000313" key="4">
    <source>
        <dbReference type="Proteomes" id="UP000248961"/>
    </source>
</evidence>
<dbReference type="GeneID" id="37195001"/>
<name>A0A395HKE3_ASPHC</name>
<dbReference type="VEuPathDB" id="FungiDB:BO97DRAFT_229690"/>
<feature type="region of interest" description="Disordered" evidence="1">
    <location>
        <begin position="42"/>
        <end position="64"/>
    </location>
</feature>
<keyword evidence="4" id="KW-1185">Reference proteome</keyword>
<evidence type="ECO:0000313" key="3">
    <source>
        <dbReference type="EMBL" id="RAL07979.1"/>
    </source>
</evidence>
<dbReference type="RefSeq" id="XP_025547133.1">
    <property type="nucleotide sequence ID" value="XM_025690712.1"/>
</dbReference>
<reference evidence="3 4" key="1">
    <citation type="submission" date="2018-02" db="EMBL/GenBank/DDBJ databases">
        <title>The genomes of Aspergillus section Nigri reveals drivers in fungal speciation.</title>
        <authorList>
            <consortium name="DOE Joint Genome Institute"/>
            <person name="Vesth T.C."/>
            <person name="Nybo J."/>
            <person name="Theobald S."/>
            <person name="Brandl J."/>
            <person name="Frisvad J.C."/>
            <person name="Nielsen K.F."/>
            <person name="Lyhne E.K."/>
            <person name="Kogle M.E."/>
            <person name="Kuo A."/>
            <person name="Riley R."/>
            <person name="Clum A."/>
            <person name="Nolan M."/>
            <person name="Lipzen A."/>
            <person name="Salamov A."/>
            <person name="Henrissat B."/>
            <person name="Wiebenga A."/>
            <person name="De vries R.P."/>
            <person name="Grigoriev I.V."/>
            <person name="Mortensen U.H."/>
            <person name="Andersen M.R."/>
            <person name="Baker S.E."/>
        </authorList>
    </citation>
    <scope>NUCLEOTIDE SEQUENCE [LARGE SCALE GENOMIC DNA]</scope>
    <source>
        <strain evidence="3 4">CBS 101889</strain>
    </source>
</reference>
<dbReference type="Proteomes" id="UP000248961">
    <property type="component" value="Unassembled WGS sequence"/>
</dbReference>
<dbReference type="AlphaFoldDB" id="A0A395HKE3"/>
<evidence type="ECO:0000256" key="2">
    <source>
        <dbReference type="SAM" id="Phobius"/>
    </source>
</evidence>
<keyword evidence="2" id="KW-0472">Membrane</keyword>
<gene>
    <name evidence="3" type="ORF">BO97DRAFT_229690</name>
</gene>
<feature type="transmembrane region" description="Helical" evidence="2">
    <location>
        <begin position="95"/>
        <end position="116"/>
    </location>
</feature>
<accession>A0A395HKE3</accession>
<keyword evidence="2" id="KW-1133">Transmembrane helix</keyword>